<feature type="transmembrane region" description="Helical" evidence="10">
    <location>
        <begin position="295"/>
        <end position="313"/>
    </location>
</feature>
<evidence type="ECO:0000256" key="7">
    <source>
        <dbReference type="ARBA" id="ARBA00022989"/>
    </source>
</evidence>
<keyword evidence="9 10" id="KW-0472">Membrane</keyword>
<evidence type="ECO:0000256" key="10">
    <source>
        <dbReference type="SAM" id="Phobius"/>
    </source>
</evidence>
<feature type="transmembrane region" description="Helical" evidence="10">
    <location>
        <begin position="193"/>
        <end position="218"/>
    </location>
</feature>
<feature type="transmembrane region" description="Helical" evidence="10">
    <location>
        <begin position="122"/>
        <end position="142"/>
    </location>
</feature>
<evidence type="ECO:0000256" key="8">
    <source>
        <dbReference type="ARBA" id="ARBA00023076"/>
    </source>
</evidence>
<accession>A0A9W6BCG3</accession>
<feature type="transmembrane region" description="Helical" evidence="10">
    <location>
        <begin position="268"/>
        <end position="288"/>
    </location>
</feature>
<keyword evidence="4" id="KW-1003">Cell membrane</keyword>
<comment type="subcellular location">
    <subcellularLocation>
        <location evidence="1">Cell inner membrane</location>
        <topology evidence="1">Multi-pass membrane protein</topology>
    </subcellularLocation>
</comment>
<protein>
    <recommendedName>
        <fullName evidence="13">Tyrosine-specific transport protein</fullName>
    </recommendedName>
</protein>
<proteinExistence type="inferred from homology"/>
<evidence type="ECO:0000256" key="3">
    <source>
        <dbReference type="ARBA" id="ARBA00022448"/>
    </source>
</evidence>
<dbReference type="PANTHER" id="PTHR32195:SF26">
    <property type="entry name" value="TRYPTOPHAN OR TYROSINE TRANSPORTER PROTEIN"/>
    <property type="match status" value="1"/>
</dbReference>
<comment type="caution">
    <text evidence="11">The sequence shown here is derived from an EMBL/GenBank/DDBJ whole genome shotgun (WGS) entry which is preliminary data.</text>
</comment>
<dbReference type="Proteomes" id="UP001165080">
    <property type="component" value="Unassembled WGS sequence"/>
</dbReference>
<feature type="transmembrane region" description="Helical" evidence="10">
    <location>
        <begin position="230"/>
        <end position="248"/>
    </location>
</feature>
<dbReference type="InterPro" id="IPR000104">
    <property type="entry name" value="Antifreeze_1"/>
</dbReference>
<dbReference type="GO" id="GO:0016172">
    <property type="term" value="F:antifreeze activity"/>
    <property type="evidence" value="ECO:0007669"/>
    <property type="project" value="InterPro"/>
</dbReference>
<organism evidence="11 12">
    <name type="scientific">Pleodorina starrii</name>
    <dbReference type="NCBI Taxonomy" id="330485"/>
    <lineage>
        <taxon>Eukaryota</taxon>
        <taxon>Viridiplantae</taxon>
        <taxon>Chlorophyta</taxon>
        <taxon>core chlorophytes</taxon>
        <taxon>Chlorophyceae</taxon>
        <taxon>CS clade</taxon>
        <taxon>Chlamydomonadales</taxon>
        <taxon>Volvocaceae</taxon>
        <taxon>Pleodorina</taxon>
    </lineage>
</organism>
<evidence type="ECO:0000256" key="5">
    <source>
        <dbReference type="ARBA" id="ARBA00022519"/>
    </source>
</evidence>
<evidence type="ECO:0008006" key="13">
    <source>
        <dbReference type="Google" id="ProtNLM"/>
    </source>
</evidence>
<keyword evidence="8" id="KW-0047">Antifreeze protein</keyword>
<dbReference type="InterPro" id="IPR018227">
    <property type="entry name" value="Amino_acid_transport_2"/>
</dbReference>
<feature type="transmembrane region" description="Helical" evidence="10">
    <location>
        <begin position="588"/>
        <end position="606"/>
    </location>
</feature>
<feature type="transmembrane region" description="Helical" evidence="10">
    <location>
        <begin position="501"/>
        <end position="520"/>
    </location>
</feature>
<dbReference type="PRINTS" id="PR00308">
    <property type="entry name" value="ANTIFREEZEI"/>
</dbReference>
<dbReference type="PANTHER" id="PTHR32195">
    <property type="entry name" value="OS07G0662800 PROTEIN"/>
    <property type="match status" value="1"/>
</dbReference>
<dbReference type="GO" id="GO:0005886">
    <property type="term" value="C:plasma membrane"/>
    <property type="evidence" value="ECO:0007669"/>
    <property type="project" value="UniProtKB-SubCell"/>
</dbReference>
<dbReference type="Pfam" id="PF03222">
    <property type="entry name" value="Trp_Tyr_perm"/>
    <property type="match status" value="2"/>
</dbReference>
<evidence type="ECO:0000256" key="6">
    <source>
        <dbReference type="ARBA" id="ARBA00022692"/>
    </source>
</evidence>
<evidence type="ECO:0000256" key="9">
    <source>
        <dbReference type="ARBA" id="ARBA00023136"/>
    </source>
</evidence>
<dbReference type="EMBL" id="BRXU01000002">
    <property type="protein sequence ID" value="GLC49193.1"/>
    <property type="molecule type" value="Genomic_DNA"/>
</dbReference>
<feature type="transmembrane region" description="Helical" evidence="10">
    <location>
        <begin position="88"/>
        <end position="110"/>
    </location>
</feature>
<comment type="similarity">
    <text evidence="2">Belongs to the type-I AFP family.</text>
</comment>
<evidence type="ECO:0000256" key="1">
    <source>
        <dbReference type="ARBA" id="ARBA00004429"/>
    </source>
</evidence>
<evidence type="ECO:0000256" key="4">
    <source>
        <dbReference type="ARBA" id="ARBA00022475"/>
    </source>
</evidence>
<keyword evidence="5" id="KW-0997">Cell inner membrane</keyword>
<feature type="transmembrane region" description="Helical" evidence="10">
    <location>
        <begin position="163"/>
        <end position="187"/>
    </location>
</feature>
<keyword evidence="12" id="KW-1185">Reference proteome</keyword>
<keyword evidence="6 10" id="KW-0812">Transmembrane</keyword>
<name>A0A9W6BCG3_9CHLO</name>
<feature type="transmembrane region" description="Helical" evidence="10">
    <location>
        <begin position="473"/>
        <end position="495"/>
    </location>
</feature>
<evidence type="ECO:0000256" key="2">
    <source>
        <dbReference type="ARBA" id="ARBA00006358"/>
    </source>
</evidence>
<evidence type="ECO:0000313" key="11">
    <source>
        <dbReference type="EMBL" id="GLC49193.1"/>
    </source>
</evidence>
<dbReference type="GO" id="GO:0003333">
    <property type="term" value="P:amino acid transmembrane transport"/>
    <property type="evidence" value="ECO:0007669"/>
    <property type="project" value="InterPro"/>
</dbReference>
<feature type="transmembrane region" description="Helical" evidence="10">
    <location>
        <begin position="439"/>
        <end position="461"/>
    </location>
</feature>
<evidence type="ECO:0000313" key="12">
    <source>
        <dbReference type="Proteomes" id="UP001165080"/>
    </source>
</evidence>
<keyword evidence="7 10" id="KW-1133">Transmembrane helix</keyword>
<reference evidence="11 12" key="1">
    <citation type="journal article" date="2023" name="Commun. Biol.">
        <title>Reorganization of the ancestral sex-determining regions during the evolution of trioecy in Pleodorina starrii.</title>
        <authorList>
            <person name="Takahashi K."/>
            <person name="Suzuki S."/>
            <person name="Kawai-Toyooka H."/>
            <person name="Yamamoto K."/>
            <person name="Hamaji T."/>
            <person name="Ootsuki R."/>
            <person name="Yamaguchi H."/>
            <person name="Kawachi M."/>
            <person name="Higashiyama T."/>
            <person name="Nozaki H."/>
        </authorList>
    </citation>
    <scope>NUCLEOTIDE SEQUENCE [LARGE SCALE GENOMIC DNA]</scope>
    <source>
        <strain evidence="11 12">NIES-4479</strain>
    </source>
</reference>
<dbReference type="AlphaFoldDB" id="A0A9W6BCG3"/>
<keyword evidence="3" id="KW-0813">Transport</keyword>
<gene>
    <name evidence="11" type="primary">PLEST004351</name>
    <name evidence="11" type="ORF">PLESTB_000192400</name>
</gene>
<sequence>MHYIHGKRPTTNCGHRRQASPNLRRVCTYPLLHIYTRRRSTSHVGRVRLEEEASTAISPSTSTELATATATLYSNLNPKTLAHEPGTLWGATLLVAGTTVGAGILALPAVTQASGFTATTGTLAGCGAFAMATGLLIAEVNINVVARTGLSNVTFSTMAQKTLGAAGASAATLVYLFHNYALLVAYTARAGQIVASAAGTTPLAGAAAFALAFGGICYSTTPRQFDQINGVLLGMAAAAFVALLGVAGTHLDPPVLARADWSAVPPTIPVIALAFVYHNIIPVVVHNLECDAAKVRTAIILGVLIPAAMYLLWDGAILGSLDNLAANAADAAAAAAAATAAASAAAAAATAATAAADAAAAAAAAVAGDGDGAGSAAAVAADAAAIAAAAAAAASASAAAAGDAEAGSMSSSAELTAALDPLVLLQDAGGPVVAPLVQVFSFLAIATSFTAFVIAAVDFLPDAFKPLAAVPRAGRYALVVLPPILLSTASPGIFFASLDIAGTYGVMTLYGMMPAAMAWASRYGGSGNGATVATVAAAADAAAAATGGPVAAAAGAAAGDAAVEGNGSGSGSGSDGARSVELMPGGPAALLLTGAAAAAVIVSQWFV</sequence>